<evidence type="ECO:0000313" key="1">
    <source>
        <dbReference type="EMBL" id="EOB13107.1"/>
    </source>
</evidence>
<dbReference type="AlphaFoldDB" id="R0KSB3"/>
<evidence type="ECO:0000313" key="2">
    <source>
        <dbReference type="Proteomes" id="UP000016927"/>
    </source>
</evidence>
<reference evidence="1 2" key="1">
    <citation type="journal article" date="2013" name="BMC Genomics">
        <title>Comparative genomics of parasitic silkworm microsporidia reveal an association between genome expansion and host adaptation.</title>
        <authorList>
            <person name="Pan G."/>
            <person name="Xu J."/>
            <person name="Li T."/>
            <person name="Xia Q."/>
            <person name="Liu S.L."/>
            <person name="Zhang G."/>
            <person name="Li S."/>
            <person name="Li C."/>
            <person name="Liu H."/>
            <person name="Yang L."/>
            <person name="Liu T."/>
            <person name="Zhang X."/>
            <person name="Wu Z."/>
            <person name="Fan W."/>
            <person name="Dang X."/>
            <person name="Xiang H."/>
            <person name="Tao M."/>
            <person name="Li Y."/>
            <person name="Hu J."/>
            <person name="Li Z."/>
            <person name="Lin L."/>
            <person name="Luo J."/>
            <person name="Geng L."/>
            <person name="Wang L."/>
            <person name="Long M."/>
            <person name="Wan Y."/>
            <person name="He N."/>
            <person name="Zhang Z."/>
            <person name="Lu C."/>
            <person name="Keeling P.J."/>
            <person name="Wang J."/>
            <person name="Xiang Z."/>
            <person name="Zhou Z."/>
        </authorList>
    </citation>
    <scope>NUCLEOTIDE SEQUENCE [LARGE SCALE GENOMIC DNA]</scope>
    <source>
        <strain evidence="2">CQ1 / CVCC 102059</strain>
    </source>
</reference>
<keyword evidence="2" id="KW-1185">Reference proteome</keyword>
<proteinExistence type="predicted"/>
<protein>
    <submittedName>
        <fullName evidence="1">Uncharacterized protein</fullName>
    </submittedName>
</protein>
<organism evidence="1 2">
    <name type="scientific">Nosema bombycis (strain CQ1 / CVCC 102059)</name>
    <name type="common">Microsporidian parasite</name>
    <name type="synonym">Pebrine of silkworm</name>
    <dbReference type="NCBI Taxonomy" id="578461"/>
    <lineage>
        <taxon>Eukaryota</taxon>
        <taxon>Fungi</taxon>
        <taxon>Fungi incertae sedis</taxon>
        <taxon>Microsporidia</taxon>
        <taxon>Nosematidae</taxon>
        <taxon>Nosema</taxon>
    </lineage>
</organism>
<name>R0KSB3_NOSB1</name>
<dbReference type="VEuPathDB" id="MicrosporidiaDB:NBO_177g0001"/>
<dbReference type="HOGENOM" id="CLU_2038717_0_0_1"/>
<dbReference type="EMBL" id="KB909085">
    <property type="protein sequence ID" value="EOB13107.1"/>
    <property type="molecule type" value="Genomic_DNA"/>
</dbReference>
<accession>R0KSB3</accession>
<sequence length="121" mass="13955">MNLLNDLKNENISSLFSSLLIAVKDFGSDECFGFISLVLLMTSSDMNGKNTNLKGFLVYSIAFFWCLALVECRENIDLRVLNSWELKSKLYKMILKCFCPSSCEIKYKKNLAFVTRRQRSK</sequence>
<dbReference type="Proteomes" id="UP000016927">
    <property type="component" value="Unassembled WGS sequence"/>
</dbReference>
<gene>
    <name evidence="1" type="ORF">NBO_177g0001</name>
</gene>